<evidence type="ECO:0000313" key="8">
    <source>
        <dbReference type="EMBL" id="MCK6256155.1"/>
    </source>
</evidence>
<evidence type="ECO:0000256" key="5">
    <source>
        <dbReference type="SAM" id="Coils"/>
    </source>
</evidence>
<keyword evidence="4 6" id="KW-0472">Membrane</keyword>
<dbReference type="RefSeq" id="WP_248251863.1">
    <property type="nucleotide sequence ID" value="NZ_JAIWJX010000002.1"/>
</dbReference>
<evidence type="ECO:0000256" key="6">
    <source>
        <dbReference type="SAM" id="Phobius"/>
    </source>
</evidence>
<evidence type="ECO:0000256" key="2">
    <source>
        <dbReference type="ARBA" id="ARBA00022692"/>
    </source>
</evidence>
<keyword evidence="9" id="KW-1185">Reference proteome</keyword>
<dbReference type="InterPro" id="IPR017500">
    <property type="entry name" value="Phage_infect_YhgE_N"/>
</dbReference>
<dbReference type="NCBIfam" id="TIGR03061">
    <property type="entry name" value="pip_yhgE_Nterm"/>
    <property type="match status" value="1"/>
</dbReference>
<dbReference type="InterPro" id="IPR013525">
    <property type="entry name" value="ABC2_TM"/>
</dbReference>
<evidence type="ECO:0000256" key="3">
    <source>
        <dbReference type="ARBA" id="ARBA00022989"/>
    </source>
</evidence>
<evidence type="ECO:0000313" key="9">
    <source>
        <dbReference type="Proteomes" id="UP001139011"/>
    </source>
</evidence>
<name>A0A9X1XBV9_9BACL</name>
<proteinExistence type="predicted"/>
<comment type="subcellular location">
    <subcellularLocation>
        <location evidence="1">Membrane</location>
        <topology evidence="1">Multi-pass membrane protein</topology>
    </subcellularLocation>
</comment>
<dbReference type="Pfam" id="PF12698">
    <property type="entry name" value="ABC2_membrane_3"/>
    <property type="match status" value="1"/>
</dbReference>
<gene>
    <name evidence="8" type="ORF">LCY76_06005</name>
</gene>
<dbReference type="InterPro" id="IPR017501">
    <property type="entry name" value="Phage_infect_YhgE_C"/>
</dbReference>
<dbReference type="AlphaFoldDB" id="A0A9X1XBV9"/>
<dbReference type="Proteomes" id="UP001139011">
    <property type="component" value="Unassembled WGS sequence"/>
</dbReference>
<protein>
    <submittedName>
        <fullName evidence="8">YhgE/Pip domain-containing protein</fullName>
    </submittedName>
</protein>
<dbReference type="GO" id="GO:0016020">
    <property type="term" value="C:membrane"/>
    <property type="evidence" value="ECO:0007669"/>
    <property type="project" value="UniProtKB-SubCell"/>
</dbReference>
<accession>A0A9X1XBV9</accession>
<dbReference type="PANTHER" id="PTHR43077">
    <property type="entry name" value="TRANSPORT PERMEASE YVFS-RELATED"/>
    <property type="match status" value="1"/>
</dbReference>
<reference evidence="8" key="1">
    <citation type="submission" date="2021-09" db="EMBL/GenBank/DDBJ databases">
        <title>Genome analysis of Fictibacillus sp. KIGAM418 isolated from marine sediment.</title>
        <authorList>
            <person name="Seo M.-J."/>
            <person name="Cho E.-S."/>
            <person name="Hwang C.Y."/>
        </authorList>
    </citation>
    <scope>NUCLEOTIDE SEQUENCE</scope>
    <source>
        <strain evidence="8">KIGAM418</strain>
    </source>
</reference>
<evidence type="ECO:0000256" key="1">
    <source>
        <dbReference type="ARBA" id="ARBA00004141"/>
    </source>
</evidence>
<keyword evidence="3 6" id="KW-1133">Transmembrane helix</keyword>
<dbReference type="InterPro" id="IPR051328">
    <property type="entry name" value="T7SS_ABC-Transporter"/>
</dbReference>
<feature type="transmembrane region" description="Helical" evidence="6">
    <location>
        <begin position="513"/>
        <end position="532"/>
    </location>
</feature>
<evidence type="ECO:0000259" key="7">
    <source>
        <dbReference type="Pfam" id="PF12698"/>
    </source>
</evidence>
<dbReference type="EMBL" id="JAIWJX010000002">
    <property type="protein sequence ID" value="MCK6256155.1"/>
    <property type="molecule type" value="Genomic_DNA"/>
</dbReference>
<feature type="transmembrane region" description="Helical" evidence="6">
    <location>
        <begin position="581"/>
        <end position="606"/>
    </location>
</feature>
<dbReference type="PANTHER" id="PTHR43077:SF10">
    <property type="entry name" value="TRANSPORT PERMEASE PROTEIN"/>
    <property type="match status" value="1"/>
</dbReference>
<dbReference type="NCBIfam" id="TIGR03062">
    <property type="entry name" value="pip_yhgE_Cterm"/>
    <property type="match status" value="1"/>
</dbReference>
<comment type="caution">
    <text evidence="8">The sequence shown here is derived from an EMBL/GenBank/DDBJ whole genome shotgun (WGS) entry which is preliminary data.</text>
</comment>
<evidence type="ECO:0000256" key="4">
    <source>
        <dbReference type="ARBA" id="ARBA00023136"/>
    </source>
</evidence>
<sequence>MKNMFRVYFLDWKDILTIPSAALLIFGLIVLPSVYAWVNIKGMWDPYENTSGIKIAITNEDTGALLQDEHINIGRQVVRNLKNNHKLGWTFVDKDTAYYGVVKGKYYASLFIPRDFSQKISSIASENPEKPEIVYTVNEKINAVSPKITQSGVSTVINQVSDNFTKSVGNAIFKKFNEAGMTLEKEMPTILSFEQKIFSLEKEFSQINQMGDRIISVDQKMNELKNRTGMIQEFQKNVPDIDKLGAVILKSEESLPKIKVVFDQLAPLQDNLLKLQTADDMAGNLERSLTDLEAAVDKAISKGNAAQKANPDISFQPDELEAIKEELHQIKNTVQQNKEILSGRADSYMDPLQKLSSFAQQDWPAQEQKIQRAADFMRNEWPAVKQDIQKAGILMDTQLPQIEQAIHKAAIFAEKDLPAMEKSITRTADKIRDFERSNNLRDIIKALKNDAQKESDFLASPITLKENKIFPIPNYGSAMTPFYTLLALWVGGMLLISSLKVGEVPSKGEVSPLSFYFGRLMTFATIGMLQGLVVSLGDRFIIHSYIVDKTWFVLFAMFLSIVFVILTYTLVSIFGNVGKGLAVIFLVLQFSSSGGTFPVTMTSSFFQKLNPYMPFTYGVSLLREATGGMIREVVLSDLYHLLLFPAVFLIAALFLRKPLQRIQNRRGAGAKKARILQ</sequence>
<organism evidence="8 9">
    <name type="scientific">Fictibacillus marinisediminis</name>
    <dbReference type="NCBI Taxonomy" id="2878389"/>
    <lineage>
        <taxon>Bacteria</taxon>
        <taxon>Bacillati</taxon>
        <taxon>Bacillota</taxon>
        <taxon>Bacilli</taxon>
        <taxon>Bacillales</taxon>
        <taxon>Fictibacillaceae</taxon>
        <taxon>Fictibacillus</taxon>
    </lineage>
</organism>
<keyword evidence="2 6" id="KW-0812">Transmembrane</keyword>
<feature type="transmembrane region" description="Helical" evidence="6">
    <location>
        <begin position="482"/>
        <end position="501"/>
    </location>
</feature>
<feature type="domain" description="ABC-2 type transporter transmembrane" evidence="7">
    <location>
        <begin position="441"/>
        <end position="653"/>
    </location>
</feature>
<feature type="transmembrane region" description="Helical" evidence="6">
    <location>
        <begin position="638"/>
        <end position="655"/>
    </location>
</feature>
<dbReference type="Gene3D" id="3.40.1710.10">
    <property type="entry name" value="abc type-2 transporter like domain"/>
    <property type="match status" value="1"/>
</dbReference>
<keyword evidence="5" id="KW-0175">Coiled coil</keyword>
<feature type="transmembrane region" description="Helical" evidence="6">
    <location>
        <begin position="552"/>
        <end position="574"/>
    </location>
</feature>
<feature type="coiled-coil region" evidence="5">
    <location>
        <begin position="275"/>
        <end position="340"/>
    </location>
</feature>
<dbReference type="GO" id="GO:0140359">
    <property type="term" value="F:ABC-type transporter activity"/>
    <property type="evidence" value="ECO:0007669"/>
    <property type="project" value="InterPro"/>
</dbReference>